<dbReference type="Proteomes" id="UP000001307">
    <property type="component" value="Unassembled WGS sequence"/>
</dbReference>
<dbReference type="InterPro" id="IPR011009">
    <property type="entry name" value="Kinase-like_dom_sf"/>
</dbReference>
<dbReference type="OrthoDB" id="4062651at2759"/>
<proteinExistence type="predicted"/>
<sequence>MSIKVALLNEWMKKYFLPRLERESTRTEKCRLIASVERQEFEDDENAVKWRFCKFVGNKGFLLDKHKYQLEEFEATSLQKRILRQNPKLKDVLIGRREIRPELGEWKLTNELKIISEGGEAIVFSEEFGETLMALRVAVFDPFLFTKQFDAHHLKATMISHYKKALDKKHDEDFVVPIHENVIRNIVNIEIYEKGDDKCEDCLGWITIMEECDCDLREKLKNNNPTLEERKNIATGISAGLNYLEKIGINHHDKKPSNFLLIDVAGTPGFTGNEYFTFLFCEWITAWTLMYLPIDEKQRKYIDIIVKDCGVQNIHDEAHVISSIKKIISLENQPIELISDPNLIKTRNMSWNKDEMTRHGSVLDQKSSNLCVPISVTKLLRFAIEKDLGFDVTKNNFTMEQILTTLTMVVYPRSLAGMNLNPDKKEQEFQENDVETLLKRICEKTYLMESGWEIVRNLGSQKPTKSICKFEKVLLNENFSFTRPLTVTGAILFPNKIEPTFHQMTLVKIDNGEYVLENTQISDDHPAGKYNFVKLE</sequence>
<reference evidence="1" key="1">
    <citation type="journal article" date="2010" name="Science">
        <title>Plasticity of animal genome architecture unmasked by rapid evolution of a pelagic tunicate.</title>
        <authorList>
            <person name="Denoeud F."/>
            <person name="Henriet S."/>
            <person name="Mungpakdee S."/>
            <person name="Aury J.M."/>
            <person name="Da Silva C."/>
            <person name="Brinkmann H."/>
            <person name="Mikhaleva J."/>
            <person name="Olsen L.C."/>
            <person name="Jubin C."/>
            <person name="Canestro C."/>
            <person name="Bouquet J.M."/>
            <person name="Danks G."/>
            <person name="Poulain J."/>
            <person name="Campsteijn C."/>
            <person name="Adamski M."/>
            <person name="Cross I."/>
            <person name="Yadetie F."/>
            <person name="Muffato M."/>
            <person name="Louis A."/>
            <person name="Butcher S."/>
            <person name="Tsagkogeorga G."/>
            <person name="Konrad A."/>
            <person name="Singh S."/>
            <person name="Jensen M.F."/>
            <person name="Cong E.H."/>
            <person name="Eikeseth-Otteraa H."/>
            <person name="Noel B."/>
            <person name="Anthouard V."/>
            <person name="Porcel B.M."/>
            <person name="Kachouri-Lafond R."/>
            <person name="Nishino A."/>
            <person name="Ugolini M."/>
            <person name="Chourrout P."/>
            <person name="Nishida H."/>
            <person name="Aasland R."/>
            <person name="Huzurbazar S."/>
            <person name="Westhof E."/>
            <person name="Delsuc F."/>
            <person name="Lehrach H."/>
            <person name="Reinhardt R."/>
            <person name="Weissenbach J."/>
            <person name="Roy S.W."/>
            <person name="Artiguenave F."/>
            <person name="Postlethwait J.H."/>
            <person name="Manak J.R."/>
            <person name="Thompson E.M."/>
            <person name="Jaillon O."/>
            <person name="Du Pasquier L."/>
            <person name="Boudinot P."/>
            <person name="Liberles D.A."/>
            <person name="Volff J.N."/>
            <person name="Philippe H."/>
            <person name="Lenhard B."/>
            <person name="Roest Crollius H."/>
            <person name="Wincker P."/>
            <person name="Chourrout D."/>
        </authorList>
    </citation>
    <scope>NUCLEOTIDE SEQUENCE [LARGE SCALE GENOMIC DNA]</scope>
</reference>
<dbReference type="EMBL" id="FN653076">
    <property type="protein sequence ID" value="CBY11139.1"/>
    <property type="molecule type" value="Genomic_DNA"/>
</dbReference>
<evidence type="ECO:0000313" key="2">
    <source>
        <dbReference type="Proteomes" id="UP000001307"/>
    </source>
</evidence>
<keyword evidence="2" id="KW-1185">Reference proteome</keyword>
<dbReference type="Gene3D" id="1.10.510.10">
    <property type="entry name" value="Transferase(Phosphotransferase) domain 1"/>
    <property type="match status" value="1"/>
</dbReference>
<gene>
    <name evidence="1" type="ORF">GSOID_T00015320001</name>
</gene>
<dbReference type="InParanoid" id="E4XMD2"/>
<accession>E4XMD2</accession>
<organism evidence="1">
    <name type="scientific">Oikopleura dioica</name>
    <name type="common">Tunicate</name>
    <dbReference type="NCBI Taxonomy" id="34765"/>
    <lineage>
        <taxon>Eukaryota</taxon>
        <taxon>Metazoa</taxon>
        <taxon>Chordata</taxon>
        <taxon>Tunicata</taxon>
        <taxon>Appendicularia</taxon>
        <taxon>Copelata</taxon>
        <taxon>Oikopleuridae</taxon>
        <taxon>Oikopleura</taxon>
    </lineage>
</organism>
<evidence type="ECO:0008006" key="3">
    <source>
        <dbReference type="Google" id="ProtNLM"/>
    </source>
</evidence>
<evidence type="ECO:0000313" key="1">
    <source>
        <dbReference type="EMBL" id="CBY11139.1"/>
    </source>
</evidence>
<name>E4XMD2_OIKDI</name>
<dbReference type="AlphaFoldDB" id="E4XMD2"/>
<protein>
    <recommendedName>
        <fullName evidence="3">Protein kinase domain-containing protein</fullName>
    </recommendedName>
</protein>
<dbReference type="SUPFAM" id="SSF56112">
    <property type="entry name" value="Protein kinase-like (PK-like)"/>
    <property type="match status" value="1"/>
</dbReference>